<comment type="caution">
    <text evidence="7">The sequence shown here is derived from an EMBL/GenBank/DDBJ whole genome shotgun (WGS) entry which is preliminary data.</text>
</comment>
<feature type="transmembrane region" description="Helical" evidence="6">
    <location>
        <begin position="131"/>
        <end position="148"/>
    </location>
</feature>
<dbReference type="NCBIfam" id="TIGR03718">
    <property type="entry name" value="R_switched_Alx"/>
    <property type="match status" value="1"/>
</dbReference>
<evidence type="ECO:0000256" key="1">
    <source>
        <dbReference type="ARBA" id="ARBA00004141"/>
    </source>
</evidence>
<feature type="transmembrane region" description="Helical" evidence="6">
    <location>
        <begin position="297"/>
        <end position="318"/>
    </location>
</feature>
<dbReference type="PANTHER" id="PTHR30238:SF0">
    <property type="entry name" value="THYLAKOID MEMBRANE PROTEIN TERC, CHLOROPLASTIC"/>
    <property type="match status" value="1"/>
</dbReference>
<dbReference type="InterPro" id="IPR022369">
    <property type="entry name" value="Integral_membrane_TerC_rswitch"/>
</dbReference>
<dbReference type="EMBL" id="DXCN01000032">
    <property type="protein sequence ID" value="HIY94740.1"/>
    <property type="molecule type" value="Genomic_DNA"/>
</dbReference>
<dbReference type="Pfam" id="PF03741">
    <property type="entry name" value="TerC"/>
    <property type="match status" value="1"/>
</dbReference>
<evidence type="ECO:0000256" key="4">
    <source>
        <dbReference type="ARBA" id="ARBA00022989"/>
    </source>
</evidence>
<keyword evidence="4 6" id="KW-1133">Transmembrane helix</keyword>
<feature type="transmembrane region" description="Helical" evidence="6">
    <location>
        <begin position="39"/>
        <end position="59"/>
    </location>
</feature>
<gene>
    <name evidence="7" type="ORF">H9821_03615</name>
</gene>
<feature type="transmembrane region" description="Helical" evidence="6">
    <location>
        <begin position="79"/>
        <end position="96"/>
    </location>
</feature>
<keyword evidence="5 6" id="KW-0472">Membrane</keyword>
<organism evidence="7 8">
    <name type="scientific">Candidatus Rothia avicola</name>
    <dbReference type="NCBI Taxonomy" id="2840478"/>
    <lineage>
        <taxon>Bacteria</taxon>
        <taxon>Bacillati</taxon>
        <taxon>Actinomycetota</taxon>
        <taxon>Actinomycetes</taxon>
        <taxon>Micrococcales</taxon>
        <taxon>Micrococcaceae</taxon>
        <taxon>Rothia</taxon>
    </lineage>
</organism>
<dbReference type="Proteomes" id="UP000824134">
    <property type="component" value="Unassembled WGS sequence"/>
</dbReference>
<comment type="subcellular location">
    <subcellularLocation>
        <location evidence="1">Membrane</location>
        <topology evidence="1">Multi-pass membrane protein</topology>
    </subcellularLocation>
</comment>
<feature type="transmembrane region" description="Helical" evidence="6">
    <location>
        <begin position="254"/>
        <end position="277"/>
    </location>
</feature>
<sequence>MHITGLQWGVTIAFILALLAYDFFFHVRKAHEPTIKEAAIWSAVYVGIALLFGLVILFWDGTQFAAEYYGGYITEKALSVDNLFVFLIIMASFKVPREDQQKVLLFGIIFAMIARTIFILVGAAAIEHWSWVFYLFGLILIYTAGNLIKGEVTDKEEEDEANNVVVRLAKKMFNTVDYYDGDKLFTVENGKKVMTPMLLVMVAIGGTDILFALDSIPAIFGLTQEAYIVFTATAFSLMGLRQLYFLIDGLLDRLIYLSWGLSIILAFIGVKLLLHALHENTLPFINDGQPVHVVEVTIGFSLAVIVGVLIVTVLASLLSPKGRALATIQRVQSLSEKYLNLPADAPEAERAEIQRQLDEQVAKSREIPQKYRDELIESENEYQDLVRRARTAHAERSA</sequence>
<evidence type="ECO:0000256" key="3">
    <source>
        <dbReference type="ARBA" id="ARBA00022692"/>
    </source>
</evidence>
<dbReference type="GO" id="GO:0016020">
    <property type="term" value="C:membrane"/>
    <property type="evidence" value="ECO:0007669"/>
    <property type="project" value="UniProtKB-SubCell"/>
</dbReference>
<dbReference type="AlphaFoldDB" id="A0A9D2CQ60"/>
<evidence type="ECO:0000313" key="8">
    <source>
        <dbReference type="Proteomes" id="UP000824134"/>
    </source>
</evidence>
<feature type="transmembrane region" description="Helical" evidence="6">
    <location>
        <begin position="198"/>
        <end position="220"/>
    </location>
</feature>
<evidence type="ECO:0000313" key="7">
    <source>
        <dbReference type="EMBL" id="HIY94740.1"/>
    </source>
</evidence>
<protein>
    <submittedName>
        <fullName evidence="7">TerC/Alx family metal homeostasis membrane protein</fullName>
    </submittedName>
</protein>
<evidence type="ECO:0000256" key="5">
    <source>
        <dbReference type="ARBA" id="ARBA00023136"/>
    </source>
</evidence>
<dbReference type="InterPro" id="IPR005496">
    <property type="entry name" value="Integral_membrane_TerC"/>
</dbReference>
<reference evidence="7" key="2">
    <citation type="submission" date="2021-04" db="EMBL/GenBank/DDBJ databases">
        <authorList>
            <person name="Gilroy R."/>
        </authorList>
    </citation>
    <scope>NUCLEOTIDE SEQUENCE</scope>
    <source>
        <strain evidence="7">ChiHjej12B11-9195</strain>
    </source>
</reference>
<feature type="transmembrane region" description="Helical" evidence="6">
    <location>
        <begin position="103"/>
        <end position="125"/>
    </location>
</feature>
<keyword evidence="3 6" id="KW-0812">Transmembrane</keyword>
<feature type="transmembrane region" description="Helical" evidence="6">
    <location>
        <begin position="226"/>
        <end position="247"/>
    </location>
</feature>
<reference evidence="7" key="1">
    <citation type="journal article" date="2021" name="PeerJ">
        <title>Extensive microbial diversity within the chicken gut microbiome revealed by metagenomics and culture.</title>
        <authorList>
            <person name="Gilroy R."/>
            <person name="Ravi A."/>
            <person name="Getino M."/>
            <person name="Pursley I."/>
            <person name="Horton D.L."/>
            <person name="Alikhan N.F."/>
            <person name="Baker D."/>
            <person name="Gharbi K."/>
            <person name="Hall N."/>
            <person name="Watson M."/>
            <person name="Adriaenssens E.M."/>
            <person name="Foster-Nyarko E."/>
            <person name="Jarju S."/>
            <person name="Secka A."/>
            <person name="Antonio M."/>
            <person name="Oren A."/>
            <person name="Chaudhuri R.R."/>
            <person name="La Ragione R."/>
            <person name="Hildebrand F."/>
            <person name="Pallen M.J."/>
        </authorList>
    </citation>
    <scope>NUCLEOTIDE SEQUENCE</scope>
    <source>
        <strain evidence="7">ChiHjej12B11-9195</strain>
    </source>
</reference>
<dbReference type="PANTHER" id="PTHR30238">
    <property type="entry name" value="MEMBRANE BOUND PREDICTED REDOX MODULATOR"/>
    <property type="match status" value="1"/>
</dbReference>
<proteinExistence type="inferred from homology"/>
<evidence type="ECO:0000256" key="6">
    <source>
        <dbReference type="SAM" id="Phobius"/>
    </source>
</evidence>
<name>A0A9D2CQ60_9MICC</name>
<feature type="transmembrane region" description="Helical" evidence="6">
    <location>
        <begin position="6"/>
        <end position="27"/>
    </location>
</feature>
<evidence type="ECO:0000256" key="2">
    <source>
        <dbReference type="ARBA" id="ARBA00007511"/>
    </source>
</evidence>
<comment type="similarity">
    <text evidence="2">Belongs to the TerC family.</text>
</comment>
<accession>A0A9D2CQ60</accession>